<keyword evidence="2" id="KW-1185">Reference proteome</keyword>
<name>A0A5B7EUX7_PORTR</name>
<reference evidence="1 2" key="1">
    <citation type="submission" date="2019-05" db="EMBL/GenBank/DDBJ databases">
        <title>Another draft genome of Portunus trituberculatus and its Hox gene families provides insights of decapod evolution.</title>
        <authorList>
            <person name="Jeong J.-H."/>
            <person name="Song I."/>
            <person name="Kim S."/>
            <person name="Choi T."/>
            <person name="Kim D."/>
            <person name="Ryu S."/>
            <person name="Kim W."/>
        </authorList>
    </citation>
    <scope>NUCLEOTIDE SEQUENCE [LARGE SCALE GENOMIC DNA]</scope>
    <source>
        <tissue evidence="1">Muscle</tissue>
    </source>
</reference>
<evidence type="ECO:0000313" key="1">
    <source>
        <dbReference type="EMBL" id="MPC36996.1"/>
    </source>
</evidence>
<dbReference type="EMBL" id="VSRR010003654">
    <property type="protein sequence ID" value="MPC36996.1"/>
    <property type="molecule type" value="Genomic_DNA"/>
</dbReference>
<comment type="caution">
    <text evidence="1">The sequence shown here is derived from an EMBL/GenBank/DDBJ whole genome shotgun (WGS) entry which is preliminary data.</text>
</comment>
<protein>
    <submittedName>
        <fullName evidence="1">Uncharacterized protein</fullName>
    </submittedName>
</protein>
<sequence length="60" mass="6768">MSVLVKPAKWEEEGVVEPPKSGNHRTLDLPDHGKFRTIDGPQNTFYILSLHYTSVAVTLF</sequence>
<dbReference type="Proteomes" id="UP000324222">
    <property type="component" value="Unassembled WGS sequence"/>
</dbReference>
<organism evidence="1 2">
    <name type="scientific">Portunus trituberculatus</name>
    <name type="common">Swimming crab</name>
    <name type="synonym">Neptunus trituberculatus</name>
    <dbReference type="NCBI Taxonomy" id="210409"/>
    <lineage>
        <taxon>Eukaryota</taxon>
        <taxon>Metazoa</taxon>
        <taxon>Ecdysozoa</taxon>
        <taxon>Arthropoda</taxon>
        <taxon>Crustacea</taxon>
        <taxon>Multicrustacea</taxon>
        <taxon>Malacostraca</taxon>
        <taxon>Eumalacostraca</taxon>
        <taxon>Eucarida</taxon>
        <taxon>Decapoda</taxon>
        <taxon>Pleocyemata</taxon>
        <taxon>Brachyura</taxon>
        <taxon>Eubrachyura</taxon>
        <taxon>Portunoidea</taxon>
        <taxon>Portunidae</taxon>
        <taxon>Portuninae</taxon>
        <taxon>Portunus</taxon>
    </lineage>
</organism>
<dbReference type="AlphaFoldDB" id="A0A5B7EUX7"/>
<accession>A0A5B7EUX7</accession>
<proteinExistence type="predicted"/>
<gene>
    <name evidence="1" type="ORF">E2C01_030469</name>
</gene>
<evidence type="ECO:0000313" key="2">
    <source>
        <dbReference type="Proteomes" id="UP000324222"/>
    </source>
</evidence>